<dbReference type="Proteomes" id="UP000288805">
    <property type="component" value="Unassembled WGS sequence"/>
</dbReference>
<name>A0A438IDL0_VITVI</name>
<dbReference type="EMBL" id="QGNW01000119">
    <property type="protein sequence ID" value="RVW94812.1"/>
    <property type="molecule type" value="Genomic_DNA"/>
</dbReference>
<feature type="domain" description="PGG" evidence="8">
    <location>
        <begin position="75"/>
        <end position="185"/>
    </location>
</feature>
<keyword evidence="3" id="KW-0677">Repeat</keyword>
<dbReference type="PANTHER" id="PTHR24186:SF46">
    <property type="entry name" value="PROTEIN ACCELERATED CELL DEATH 6-LIKE"/>
    <property type="match status" value="1"/>
</dbReference>
<dbReference type="GO" id="GO:0016020">
    <property type="term" value="C:membrane"/>
    <property type="evidence" value="ECO:0007669"/>
    <property type="project" value="UniProtKB-SubCell"/>
</dbReference>
<dbReference type="InterPro" id="IPR026961">
    <property type="entry name" value="PGG_dom"/>
</dbReference>
<evidence type="ECO:0000256" key="5">
    <source>
        <dbReference type="ARBA" id="ARBA00023043"/>
    </source>
</evidence>
<dbReference type="PANTHER" id="PTHR24186">
    <property type="entry name" value="PROTEIN PHOSPHATASE 1 REGULATORY SUBUNIT"/>
    <property type="match status" value="1"/>
</dbReference>
<evidence type="ECO:0000256" key="6">
    <source>
        <dbReference type="ARBA" id="ARBA00023136"/>
    </source>
</evidence>
<feature type="transmembrane region" description="Helical" evidence="7">
    <location>
        <begin position="79"/>
        <end position="101"/>
    </location>
</feature>
<evidence type="ECO:0000256" key="4">
    <source>
        <dbReference type="ARBA" id="ARBA00022989"/>
    </source>
</evidence>
<comment type="caution">
    <text evidence="9">The sequence shown here is derived from an EMBL/GenBank/DDBJ whole genome shotgun (WGS) entry which is preliminary data.</text>
</comment>
<evidence type="ECO:0000256" key="7">
    <source>
        <dbReference type="SAM" id="Phobius"/>
    </source>
</evidence>
<keyword evidence="5" id="KW-0040">ANK repeat</keyword>
<accession>A0A438IDL0</accession>
<protein>
    <recommendedName>
        <fullName evidence="8">PGG domain-containing protein</fullName>
    </recommendedName>
</protein>
<evidence type="ECO:0000256" key="2">
    <source>
        <dbReference type="ARBA" id="ARBA00022692"/>
    </source>
</evidence>
<organism evidence="9 10">
    <name type="scientific">Vitis vinifera</name>
    <name type="common">Grape</name>
    <dbReference type="NCBI Taxonomy" id="29760"/>
    <lineage>
        <taxon>Eukaryota</taxon>
        <taxon>Viridiplantae</taxon>
        <taxon>Streptophyta</taxon>
        <taxon>Embryophyta</taxon>
        <taxon>Tracheophyta</taxon>
        <taxon>Spermatophyta</taxon>
        <taxon>Magnoliopsida</taxon>
        <taxon>eudicotyledons</taxon>
        <taxon>Gunneridae</taxon>
        <taxon>Pentapetalae</taxon>
        <taxon>rosids</taxon>
        <taxon>Vitales</taxon>
        <taxon>Vitaceae</taxon>
        <taxon>Viteae</taxon>
        <taxon>Vitis</taxon>
    </lineage>
</organism>
<evidence type="ECO:0000256" key="3">
    <source>
        <dbReference type="ARBA" id="ARBA00022737"/>
    </source>
</evidence>
<feature type="transmembrane region" description="Helical" evidence="7">
    <location>
        <begin position="165"/>
        <end position="186"/>
    </location>
</feature>
<reference evidence="9 10" key="1">
    <citation type="journal article" date="2018" name="PLoS Genet.">
        <title>Population sequencing reveals clonal diversity and ancestral inbreeding in the grapevine cultivar Chardonnay.</title>
        <authorList>
            <person name="Roach M.J."/>
            <person name="Johnson D.L."/>
            <person name="Bohlmann J."/>
            <person name="van Vuuren H.J."/>
            <person name="Jones S.J."/>
            <person name="Pretorius I.S."/>
            <person name="Schmidt S.A."/>
            <person name="Borneman A.R."/>
        </authorList>
    </citation>
    <scope>NUCLEOTIDE SEQUENCE [LARGE SCALE GENOMIC DNA]</scope>
    <source>
        <strain evidence="10">cv. Chardonnay</strain>
        <tissue evidence="9">Leaf</tissue>
    </source>
</reference>
<evidence type="ECO:0000259" key="8">
    <source>
        <dbReference type="Pfam" id="PF13962"/>
    </source>
</evidence>
<dbReference type="AlphaFoldDB" id="A0A438IDL0"/>
<sequence>MESLSRSTNDGEDDEDKLNENEEVNFGIFIYDIWSLLQFIIYILKEAYANKDKNLKNILYRKKHALFKQIKDSKTRKELSGALVLMATLIATVTFAAAFTIPGGFKAEDPHKGMVVLGRNVAFRAFVITDTIAMTSSMMAAVVLVTMPFRANKKISSSSLGVSLLLLWVALVTMGIAFVTGLYAVLSEVLPLAIAVYCIGGSFSFIVYSYYGALLEWFISLLEKKKVGLF</sequence>
<feature type="transmembrane region" description="Helical" evidence="7">
    <location>
        <begin position="24"/>
        <end position="44"/>
    </location>
</feature>
<feature type="transmembrane region" description="Helical" evidence="7">
    <location>
        <begin position="192"/>
        <end position="219"/>
    </location>
</feature>
<proteinExistence type="predicted"/>
<evidence type="ECO:0000256" key="1">
    <source>
        <dbReference type="ARBA" id="ARBA00004141"/>
    </source>
</evidence>
<comment type="subcellular location">
    <subcellularLocation>
        <location evidence="1">Membrane</location>
        <topology evidence="1">Multi-pass membrane protein</topology>
    </subcellularLocation>
</comment>
<evidence type="ECO:0000313" key="10">
    <source>
        <dbReference type="Proteomes" id="UP000288805"/>
    </source>
</evidence>
<evidence type="ECO:0000313" key="9">
    <source>
        <dbReference type="EMBL" id="RVW94812.1"/>
    </source>
</evidence>
<feature type="transmembrane region" description="Helical" evidence="7">
    <location>
        <begin position="121"/>
        <end position="145"/>
    </location>
</feature>
<keyword evidence="4 7" id="KW-1133">Transmembrane helix</keyword>
<keyword evidence="6 7" id="KW-0472">Membrane</keyword>
<keyword evidence="2 7" id="KW-0812">Transmembrane</keyword>
<gene>
    <name evidence="9" type="ORF">CK203_029931</name>
</gene>
<dbReference type="Pfam" id="PF13962">
    <property type="entry name" value="PGG"/>
    <property type="match status" value="1"/>
</dbReference>